<dbReference type="InterPro" id="IPR050291">
    <property type="entry name" value="CDF_Transporter"/>
</dbReference>
<keyword evidence="3" id="KW-0813">Transport</keyword>
<organism evidence="10 11">
    <name type="scientific">Ramalina farinacea</name>
    <dbReference type="NCBI Taxonomy" id="258253"/>
    <lineage>
        <taxon>Eukaryota</taxon>
        <taxon>Fungi</taxon>
        <taxon>Dikarya</taxon>
        <taxon>Ascomycota</taxon>
        <taxon>Pezizomycotina</taxon>
        <taxon>Lecanoromycetes</taxon>
        <taxon>OSLEUM clade</taxon>
        <taxon>Lecanoromycetidae</taxon>
        <taxon>Lecanorales</taxon>
        <taxon>Lecanorineae</taxon>
        <taxon>Ramalinaceae</taxon>
        <taxon>Ramalina</taxon>
    </lineage>
</organism>
<feature type="domain" description="Cation efflux protein transmembrane" evidence="9">
    <location>
        <begin position="39"/>
        <end position="263"/>
    </location>
</feature>
<dbReference type="EMBL" id="JAPUFD010000007">
    <property type="protein sequence ID" value="MDI1488474.1"/>
    <property type="molecule type" value="Genomic_DNA"/>
</dbReference>
<comment type="similarity">
    <text evidence="2">Belongs to the cation diffusion facilitator (CDF) transporter (TC 2.A.4) family. SLC30A subfamily.</text>
</comment>
<dbReference type="GO" id="GO:0005739">
    <property type="term" value="C:mitochondrion"/>
    <property type="evidence" value="ECO:0007669"/>
    <property type="project" value="UniProtKB-ARBA"/>
</dbReference>
<dbReference type="InterPro" id="IPR002524">
    <property type="entry name" value="Cation_efflux"/>
</dbReference>
<dbReference type="PANTHER" id="PTHR43840">
    <property type="entry name" value="MITOCHONDRIAL METAL TRANSPORTER 1-RELATED"/>
    <property type="match status" value="1"/>
</dbReference>
<evidence type="ECO:0000256" key="1">
    <source>
        <dbReference type="ARBA" id="ARBA00004141"/>
    </source>
</evidence>
<keyword evidence="4" id="KW-0812">Transmembrane</keyword>
<proteinExistence type="inferred from homology"/>
<evidence type="ECO:0000313" key="11">
    <source>
        <dbReference type="Proteomes" id="UP001161017"/>
    </source>
</evidence>
<dbReference type="InterPro" id="IPR058533">
    <property type="entry name" value="Cation_efflux_TM"/>
</dbReference>
<evidence type="ECO:0000256" key="7">
    <source>
        <dbReference type="ARBA" id="ARBA00023136"/>
    </source>
</evidence>
<comment type="subcellular location">
    <subcellularLocation>
        <location evidence="1">Membrane</location>
        <topology evidence="1">Multi-pass membrane protein</topology>
    </subcellularLocation>
</comment>
<dbReference type="SUPFAM" id="SSF161111">
    <property type="entry name" value="Cation efflux protein transmembrane domain-like"/>
    <property type="match status" value="1"/>
</dbReference>
<reference evidence="10" key="1">
    <citation type="journal article" date="2023" name="Genome Biol. Evol.">
        <title>First Whole Genome Sequence and Flow Cytometry Genome Size Data for the Lichen-Forming Fungus Ramalina farinacea (Ascomycota).</title>
        <authorList>
            <person name="Llewellyn T."/>
            <person name="Mian S."/>
            <person name="Hill R."/>
            <person name="Leitch I.J."/>
            <person name="Gaya E."/>
        </authorList>
    </citation>
    <scope>NUCLEOTIDE SEQUENCE</scope>
    <source>
        <strain evidence="10">LIQ254RAFAR</strain>
    </source>
</reference>
<dbReference type="GO" id="GO:0016020">
    <property type="term" value="C:membrane"/>
    <property type="evidence" value="ECO:0007669"/>
    <property type="project" value="UniProtKB-SubCell"/>
</dbReference>
<dbReference type="InterPro" id="IPR027469">
    <property type="entry name" value="Cation_efflux_TMD_sf"/>
</dbReference>
<evidence type="ECO:0000259" key="9">
    <source>
        <dbReference type="Pfam" id="PF01545"/>
    </source>
</evidence>
<feature type="compositionally biased region" description="Basic and acidic residues" evidence="8">
    <location>
        <begin position="385"/>
        <end position="400"/>
    </location>
</feature>
<keyword evidence="11" id="KW-1185">Reference proteome</keyword>
<dbReference type="FunFam" id="3.30.70.1350:FF:000010">
    <property type="entry name" value="Cation efflux family protein, putative"/>
    <property type="match status" value="1"/>
</dbReference>
<dbReference type="GO" id="GO:0030003">
    <property type="term" value="P:intracellular monoatomic cation homeostasis"/>
    <property type="evidence" value="ECO:0007669"/>
    <property type="project" value="UniProtKB-ARBA"/>
</dbReference>
<dbReference type="GO" id="GO:0098771">
    <property type="term" value="P:inorganic ion homeostasis"/>
    <property type="evidence" value="ECO:0007669"/>
    <property type="project" value="UniProtKB-ARBA"/>
</dbReference>
<dbReference type="Gene3D" id="3.30.70.1350">
    <property type="entry name" value="Cation efflux protein, cytoplasmic domain"/>
    <property type="match status" value="1"/>
</dbReference>
<dbReference type="FunFam" id="1.20.1510.10:FF:000013">
    <property type="entry name" value="Cation efflux family protein"/>
    <property type="match status" value="1"/>
</dbReference>
<keyword evidence="5" id="KW-1133">Transmembrane helix</keyword>
<keyword evidence="6" id="KW-0406">Ion transport</keyword>
<name>A0AA43TUN2_9LECA</name>
<dbReference type="GO" id="GO:0008324">
    <property type="term" value="F:monoatomic cation transmembrane transporter activity"/>
    <property type="evidence" value="ECO:0007669"/>
    <property type="project" value="InterPro"/>
</dbReference>
<sequence length="400" mass="42902">MASHSQHRHHGGHSHSHTHDNTYLTSTNKKDAGVRITRIGLYVNCLMALGKAMGGYFFNSQSLLADAFHSLTDLVSDILTLSTVAWSLKSPTERFPSGYGKIESLGSLGVSSLLLAGGMGLGWHSCEILYSMWFPAEMLSSIGEHAGHGHGGGGIFSHSHSHNPADMGIPNIHAAWIAGGSIIVKEYLYRATIKIAKERKSSVLASNAVHHRIDSLTSIVALTAILGSNIFSNISWLDPVGGLLVSIMVIRAGWGNTGNALLELADVAIDEEVKNTVGRAAKEAVSTNPTDDAAAGQGTSRREDISIGQVSGIKAGQSYLVEVDIKVPENMTIKETRPIERLVRERVGATVRGVRRVKVNFPTTNEAPTFIDDFVGPNKSSVDSEGSKEAHNHHTHTHSE</sequence>
<feature type="region of interest" description="Disordered" evidence="8">
    <location>
        <begin position="281"/>
        <end position="302"/>
    </location>
</feature>
<dbReference type="InterPro" id="IPR036837">
    <property type="entry name" value="Cation_efflux_CTD_sf"/>
</dbReference>
<feature type="compositionally biased region" description="Basic residues" evidence="8">
    <location>
        <begin position="1"/>
        <end position="16"/>
    </location>
</feature>
<dbReference type="Pfam" id="PF01545">
    <property type="entry name" value="Cation_efflux"/>
    <property type="match status" value="1"/>
</dbReference>
<accession>A0AA43TUN2</accession>
<gene>
    <name evidence="10" type="primary">MMT2</name>
    <name evidence="10" type="ORF">OHK93_007749</name>
</gene>
<dbReference type="PANTHER" id="PTHR43840:SF15">
    <property type="entry name" value="MITOCHONDRIAL METAL TRANSPORTER 1-RELATED"/>
    <property type="match status" value="1"/>
</dbReference>
<feature type="region of interest" description="Disordered" evidence="8">
    <location>
        <begin position="374"/>
        <end position="400"/>
    </location>
</feature>
<feature type="region of interest" description="Disordered" evidence="8">
    <location>
        <begin position="1"/>
        <end position="24"/>
    </location>
</feature>
<evidence type="ECO:0000256" key="8">
    <source>
        <dbReference type="SAM" id="MobiDB-lite"/>
    </source>
</evidence>
<keyword evidence="7" id="KW-0472">Membrane</keyword>
<dbReference type="Proteomes" id="UP001161017">
    <property type="component" value="Unassembled WGS sequence"/>
</dbReference>
<evidence type="ECO:0000256" key="4">
    <source>
        <dbReference type="ARBA" id="ARBA00022692"/>
    </source>
</evidence>
<dbReference type="NCBIfam" id="TIGR01297">
    <property type="entry name" value="CDF"/>
    <property type="match status" value="1"/>
</dbReference>
<evidence type="ECO:0000256" key="3">
    <source>
        <dbReference type="ARBA" id="ARBA00022448"/>
    </source>
</evidence>
<evidence type="ECO:0000256" key="2">
    <source>
        <dbReference type="ARBA" id="ARBA00008873"/>
    </source>
</evidence>
<evidence type="ECO:0000256" key="5">
    <source>
        <dbReference type="ARBA" id="ARBA00022989"/>
    </source>
</evidence>
<evidence type="ECO:0000256" key="6">
    <source>
        <dbReference type="ARBA" id="ARBA00023065"/>
    </source>
</evidence>
<comment type="caution">
    <text evidence="10">The sequence shown here is derived from an EMBL/GenBank/DDBJ whole genome shotgun (WGS) entry which is preliminary data.</text>
</comment>
<dbReference type="Gene3D" id="1.20.1510.10">
    <property type="entry name" value="Cation efflux protein transmembrane domain"/>
    <property type="match status" value="1"/>
</dbReference>
<dbReference type="AlphaFoldDB" id="A0AA43TUN2"/>
<protein>
    <submittedName>
        <fullName evidence="10">Mitochondrial metal transporter</fullName>
    </submittedName>
</protein>
<evidence type="ECO:0000313" key="10">
    <source>
        <dbReference type="EMBL" id="MDI1488474.1"/>
    </source>
</evidence>